<gene>
    <name evidence="2" type="ORF">MNB_SV-13-1782</name>
</gene>
<keyword evidence="1" id="KW-0812">Transmembrane</keyword>
<evidence type="ECO:0000313" key="2">
    <source>
        <dbReference type="EMBL" id="SFV71801.1"/>
    </source>
</evidence>
<sequence>MMQILLELSFIMDKRKRGIALFITLMVIASIMSIIAVSFSYLEKVQKDAGATSAIIQGDLLYKNISTVLKKFFPKKQDNSEKLKLIYSMPLSLTEPKSGFNLNLICKPLVTAVPINWLEKEFIWKKAEKTNLAKDVLTMVMEKYSIEEPNELERLIMQEITGKSSQNQDYTPRLKQQKGIISRQQFNRVITNYRLLYDDPKVLLVPWERYFSFTQVNPKTKIDGVYLTAEFISVAFEIPIEIVLDSWVEGESNLRSFLKDNSIIASVNKDIYSKKALNAMHCEQTYAYKEGQYKFNFNYIEGRSANFEFNGKE</sequence>
<protein>
    <recommendedName>
        <fullName evidence="3">General secretion pathway protein K</fullName>
    </recommendedName>
</protein>
<dbReference type="EMBL" id="FPHM01000316">
    <property type="protein sequence ID" value="SFV71801.1"/>
    <property type="molecule type" value="Genomic_DNA"/>
</dbReference>
<feature type="transmembrane region" description="Helical" evidence="1">
    <location>
        <begin position="20"/>
        <end position="42"/>
    </location>
</feature>
<reference evidence="2" key="1">
    <citation type="submission" date="2016-10" db="EMBL/GenBank/DDBJ databases">
        <authorList>
            <person name="de Groot N.N."/>
        </authorList>
    </citation>
    <scope>NUCLEOTIDE SEQUENCE</scope>
</reference>
<organism evidence="2">
    <name type="scientific">hydrothermal vent metagenome</name>
    <dbReference type="NCBI Taxonomy" id="652676"/>
    <lineage>
        <taxon>unclassified sequences</taxon>
        <taxon>metagenomes</taxon>
        <taxon>ecological metagenomes</taxon>
    </lineage>
</organism>
<evidence type="ECO:0008006" key="3">
    <source>
        <dbReference type="Google" id="ProtNLM"/>
    </source>
</evidence>
<accession>A0A1W1D1Q3</accession>
<keyword evidence="1" id="KW-1133">Transmembrane helix</keyword>
<evidence type="ECO:0000256" key="1">
    <source>
        <dbReference type="SAM" id="Phobius"/>
    </source>
</evidence>
<dbReference type="AlphaFoldDB" id="A0A1W1D1Q3"/>
<keyword evidence="1" id="KW-0472">Membrane</keyword>
<proteinExistence type="predicted"/>
<name>A0A1W1D1Q3_9ZZZZ</name>